<protein>
    <submittedName>
        <fullName evidence="1">Uncharacterized protein</fullName>
    </submittedName>
</protein>
<evidence type="ECO:0000313" key="1">
    <source>
        <dbReference type="EMBL" id="OIW21956.1"/>
    </source>
</evidence>
<organism evidence="1 2">
    <name type="scientific">Lupinus angustifolius</name>
    <name type="common">Narrow-leaved blue lupine</name>
    <dbReference type="NCBI Taxonomy" id="3871"/>
    <lineage>
        <taxon>Eukaryota</taxon>
        <taxon>Viridiplantae</taxon>
        <taxon>Streptophyta</taxon>
        <taxon>Embryophyta</taxon>
        <taxon>Tracheophyta</taxon>
        <taxon>Spermatophyta</taxon>
        <taxon>Magnoliopsida</taxon>
        <taxon>eudicotyledons</taxon>
        <taxon>Gunneridae</taxon>
        <taxon>Pentapetalae</taxon>
        <taxon>rosids</taxon>
        <taxon>fabids</taxon>
        <taxon>Fabales</taxon>
        <taxon>Fabaceae</taxon>
        <taxon>Papilionoideae</taxon>
        <taxon>50 kb inversion clade</taxon>
        <taxon>genistoids sensu lato</taxon>
        <taxon>core genistoids</taxon>
        <taxon>Genisteae</taxon>
        <taxon>Lupinus</taxon>
    </lineage>
</organism>
<dbReference type="Gramene" id="OIW21956">
    <property type="protein sequence ID" value="OIW21956"/>
    <property type="gene ID" value="TanjilG_17725"/>
</dbReference>
<dbReference type="Proteomes" id="UP000188354">
    <property type="component" value="Unassembled WGS sequence"/>
</dbReference>
<gene>
    <name evidence="1" type="ORF">TanjilG_17725</name>
</gene>
<dbReference type="EMBL" id="MLAU01041655">
    <property type="protein sequence ID" value="OIW21956.1"/>
    <property type="molecule type" value="Genomic_DNA"/>
</dbReference>
<proteinExistence type="predicted"/>
<reference evidence="1 2" key="1">
    <citation type="journal article" date="2017" name="Plant Biotechnol. J.">
        <title>A comprehensive draft genome sequence for lupin (Lupinus angustifolius), an emerging health food: insights into plant-microbe interactions and legume evolution.</title>
        <authorList>
            <person name="Hane J.K."/>
            <person name="Ming Y."/>
            <person name="Kamphuis L.G."/>
            <person name="Nelson M.N."/>
            <person name="Garg G."/>
            <person name="Atkins C.A."/>
            <person name="Bayer P.E."/>
            <person name="Bravo A."/>
            <person name="Bringans S."/>
            <person name="Cannon S."/>
            <person name="Edwards D."/>
            <person name="Foley R."/>
            <person name="Gao L.L."/>
            <person name="Harrison M.J."/>
            <person name="Huang W."/>
            <person name="Hurgobin B."/>
            <person name="Li S."/>
            <person name="Liu C.W."/>
            <person name="McGrath A."/>
            <person name="Morahan G."/>
            <person name="Murray J."/>
            <person name="Weller J."/>
            <person name="Jian J."/>
            <person name="Singh K.B."/>
        </authorList>
    </citation>
    <scope>NUCLEOTIDE SEQUENCE [LARGE SCALE GENOMIC DNA]</scope>
    <source>
        <strain evidence="2">cv. Tanjil</strain>
        <tissue evidence="1">Whole plant</tissue>
    </source>
</reference>
<evidence type="ECO:0000313" key="2">
    <source>
        <dbReference type="Proteomes" id="UP000188354"/>
    </source>
</evidence>
<keyword evidence="2" id="KW-1185">Reference proteome</keyword>
<dbReference type="AlphaFoldDB" id="A0A394DFY8"/>
<name>A0A394DFY8_LUPAN</name>
<accession>A0A394DFY8</accession>
<sequence length="85" mass="9946">MVRTKLNKLSKVRPLHPYCNKNDKVVYSFWKHYCDFVTSPHFKTRKLSVSGHVKDHGGGLLNNLMNLEEEKSMKTEMFTIHILTP</sequence>
<comment type="caution">
    <text evidence="1">The sequence shown here is derived from an EMBL/GenBank/DDBJ whole genome shotgun (WGS) entry which is preliminary data.</text>
</comment>